<dbReference type="PROSITE" id="PS00676">
    <property type="entry name" value="SIGMA54_INTERACT_2"/>
    <property type="match status" value="1"/>
</dbReference>
<dbReference type="PROSITE" id="PS00675">
    <property type="entry name" value="SIGMA54_INTERACT_1"/>
    <property type="match status" value="1"/>
</dbReference>
<name>A0A7V5PPY8_CALAY</name>
<reference evidence="8" key="1">
    <citation type="journal article" date="2020" name="mSystems">
        <title>Genome- and Community-Level Interaction Insights into Carbon Utilization and Element Cycling Functions of Hydrothermarchaeota in Hydrothermal Sediment.</title>
        <authorList>
            <person name="Zhou Z."/>
            <person name="Liu Y."/>
            <person name="Xu W."/>
            <person name="Pan J."/>
            <person name="Luo Z.H."/>
            <person name="Li M."/>
        </authorList>
    </citation>
    <scope>NUCLEOTIDE SEQUENCE [LARGE SCALE GENOMIC DNA]</scope>
    <source>
        <strain evidence="8">HyVt-527</strain>
    </source>
</reference>
<dbReference type="InterPro" id="IPR025944">
    <property type="entry name" value="Sigma_54_int_dom_CS"/>
</dbReference>
<feature type="coiled-coil region" evidence="6">
    <location>
        <begin position="290"/>
        <end position="317"/>
    </location>
</feature>
<evidence type="ECO:0000256" key="5">
    <source>
        <dbReference type="ARBA" id="ARBA00023163"/>
    </source>
</evidence>
<dbReference type="EMBL" id="DROD01000499">
    <property type="protein sequence ID" value="HHJ53063.1"/>
    <property type="molecule type" value="Genomic_DNA"/>
</dbReference>
<keyword evidence="4" id="KW-0238">DNA-binding</keyword>
<dbReference type="Gene3D" id="1.10.8.60">
    <property type="match status" value="1"/>
</dbReference>
<dbReference type="Proteomes" id="UP000886124">
    <property type="component" value="Unassembled WGS sequence"/>
</dbReference>
<dbReference type="CDD" id="cd00009">
    <property type="entry name" value="AAA"/>
    <property type="match status" value="1"/>
</dbReference>
<dbReference type="InterPro" id="IPR002078">
    <property type="entry name" value="Sigma_54_int"/>
</dbReference>
<keyword evidence="6" id="KW-0175">Coiled coil</keyword>
<keyword evidence="1" id="KW-0547">Nucleotide-binding</keyword>
<dbReference type="GO" id="GO:0043565">
    <property type="term" value="F:sequence-specific DNA binding"/>
    <property type="evidence" value="ECO:0007669"/>
    <property type="project" value="InterPro"/>
</dbReference>
<evidence type="ECO:0000256" key="1">
    <source>
        <dbReference type="ARBA" id="ARBA00022741"/>
    </source>
</evidence>
<evidence type="ECO:0000313" key="8">
    <source>
        <dbReference type="EMBL" id="HHJ53063.1"/>
    </source>
</evidence>
<dbReference type="PANTHER" id="PTHR32071">
    <property type="entry name" value="TRANSCRIPTIONAL REGULATORY PROTEIN"/>
    <property type="match status" value="1"/>
</dbReference>
<dbReference type="Pfam" id="PF25601">
    <property type="entry name" value="AAA_lid_14"/>
    <property type="match status" value="1"/>
</dbReference>
<evidence type="ECO:0000256" key="3">
    <source>
        <dbReference type="ARBA" id="ARBA00023015"/>
    </source>
</evidence>
<dbReference type="PROSITE" id="PS00688">
    <property type="entry name" value="SIGMA54_INTERACT_3"/>
    <property type="match status" value="1"/>
</dbReference>
<dbReference type="Gene3D" id="3.40.50.300">
    <property type="entry name" value="P-loop containing nucleotide triphosphate hydrolases"/>
    <property type="match status" value="1"/>
</dbReference>
<dbReference type="AlphaFoldDB" id="A0A7V5PPY8"/>
<dbReference type="SUPFAM" id="SSF46689">
    <property type="entry name" value="Homeodomain-like"/>
    <property type="match status" value="1"/>
</dbReference>
<dbReference type="InterPro" id="IPR025662">
    <property type="entry name" value="Sigma_54_int_dom_ATP-bd_1"/>
</dbReference>
<evidence type="ECO:0000256" key="4">
    <source>
        <dbReference type="ARBA" id="ARBA00023125"/>
    </source>
</evidence>
<organism evidence="8">
    <name type="scientific">Caldithrix abyssi</name>
    <dbReference type="NCBI Taxonomy" id="187145"/>
    <lineage>
        <taxon>Bacteria</taxon>
        <taxon>Pseudomonadati</taxon>
        <taxon>Calditrichota</taxon>
        <taxon>Calditrichia</taxon>
        <taxon>Calditrichales</taxon>
        <taxon>Calditrichaceae</taxon>
        <taxon>Caldithrix</taxon>
    </lineage>
</organism>
<accession>A0A7V5PPY8</accession>
<protein>
    <submittedName>
        <fullName evidence="8">Sigma-54-dependent Fis family transcriptional regulator</fullName>
    </submittedName>
</protein>
<proteinExistence type="predicted"/>
<dbReference type="PROSITE" id="PS50045">
    <property type="entry name" value="SIGMA54_INTERACT_4"/>
    <property type="match status" value="1"/>
</dbReference>
<dbReference type="Pfam" id="PF00158">
    <property type="entry name" value="Sigma54_activat"/>
    <property type="match status" value="1"/>
</dbReference>
<dbReference type="PRINTS" id="PR01590">
    <property type="entry name" value="HTHFIS"/>
</dbReference>
<dbReference type="InterPro" id="IPR027417">
    <property type="entry name" value="P-loop_NTPase"/>
</dbReference>
<keyword evidence="2" id="KW-0067">ATP-binding</keyword>
<dbReference type="SMART" id="SM00382">
    <property type="entry name" value="AAA"/>
    <property type="match status" value="1"/>
</dbReference>
<keyword evidence="3" id="KW-0805">Transcription regulation</keyword>
<evidence type="ECO:0000256" key="2">
    <source>
        <dbReference type="ARBA" id="ARBA00022840"/>
    </source>
</evidence>
<comment type="caution">
    <text evidence="8">The sequence shown here is derived from an EMBL/GenBank/DDBJ whole genome shotgun (WGS) entry which is preliminary data.</text>
</comment>
<evidence type="ECO:0000256" key="6">
    <source>
        <dbReference type="SAM" id="Coils"/>
    </source>
</evidence>
<sequence length="388" mass="43797">MSSLEKLQEEIGFYGKSPQVEELVQTIVTVAPTDLSVLLIGESGTGKEVIANAIHRLSKRKDKPLISVNCGAIPEGILESELFGHEKGSFTGAIGQKKGYFEAANKGTIFLDEIGEMPLNTQVKLLRVLETSEIMRVGGTESFKVDVRIIAATNKDLEKAVQRNEFRRDLYFRLKAITLKIPPLRKRKQDIPILVKKFTQDYVSKNNIEFKGFAPEAVDVMLEYDWPGNVRELKNFVETAIILNRGEVIRPGYVRSALNLEPEVLTGENLPVPLNKTPEQAERELIYRTLISLKLDISELKQMMKMLMDQAQQAGQNKPASVLDIIRNRNSGVQPEDQEVQPTTLSAMERELIKETLKKYGGSRRKTARALQISERTLYRKLHEYGLS</sequence>
<dbReference type="InterPro" id="IPR002197">
    <property type="entry name" value="HTH_Fis"/>
</dbReference>
<dbReference type="SUPFAM" id="SSF52540">
    <property type="entry name" value="P-loop containing nucleoside triphosphate hydrolases"/>
    <property type="match status" value="1"/>
</dbReference>
<keyword evidence="5" id="KW-0804">Transcription</keyword>
<dbReference type="InterPro" id="IPR058031">
    <property type="entry name" value="AAA_lid_NorR"/>
</dbReference>
<dbReference type="InterPro" id="IPR003593">
    <property type="entry name" value="AAA+_ATPase"/>
</dbReference>
<gene>
    <name evidence="8" type="ORF">ENJ89_07700</name>
</gene>
<dbReference type="InterPro" id="IPR025943">
    <property type="entry name" value="Sigma_54_int_dom_ATP-bd_2"/>
</dbReference>
<dbReference type="GO" id="GO:0006355">
    <property type="term" value="P:regulation of DNA-templated transcription"/>
    <property type="evidence" value="ECO:0007669"/>
    <property type="project" value="InterPro"/>
</dbReference>
<dbReference type="GO" id="GO:0005524">
    <property type="term" value="F:ATP binding"/>
    <property type="evidence" value="ECO:0007669"/>
    <property type="project" value="UniProtKB-KW"/>
</dbReference>
<dbReference type="InterPro" id="IPR009057">
    <property type="entry name" value="Homeodomain-like_sf"/>
</dbReference>
<dbReference type="FunFam" id="3.40.50.300:FF:000006">
    <property type="entry name" value="DNA-binding transcriptional regulator NtrC"/>
    <property type="match status" value="1"/>
</dbReference>
<dbReference type="Gene3D" id="1.10.10.60">
    <property type="entry name" value="Homeodomain-like"/>
    <property type="match status" value="1"/>
</dbReference>
<evidence type="ECO:0000259" key="7">
    <source>
        <dbReference type="PROSITE" id="PS50045"/>
    </source>
</evidence>
<dbReference type="Pfam" id="PF02954">
    <property type="entry name" value="HTH_8"/>
    <property type="match status" value="1"/>
</dbReference>
<feature type="domain" description="Sigma-54 factor interaction" evidence="7">
    <location>
        <begin position="13"/>
        <end position="242"/>
    </location>
</feature>